<dbReference type="EMBL" id="BPQH01000016">
    <property type="protein sequence ID" value="GJD52000.1"/>
    <property type="molecule type" value="Genomic_DNA"/>
</dbReference>
<name>A0ABQ4R4Y0_9HYPH</name>
<feature type="transmembrane region" description="Helical" evidence="1">
    <location>
        <begin position="113"/>
        <end position="136"/>
    </location>
</feature>
<evidence type="ECO:0000313" key="3">
    <source>
        <dbReference type="Proteomes" id="UP001055167"/>
    </source>
</evidence>
<dbReference type="SUPFAM" id="SSF103473">
    <property type="entry name" value="MFS general substrate transporter"/>
    <property type="match status" value="1"/>
</dbReference>
<gene>
    <name evidence="2" type="ORF">OPKNFCMD_4761</name>
</gene>
<feature type="transmembrane region" description="Helical" evidence="1">
    <location>
        <begin position="179"/>
        <end position="199"/>
    </location>
</feature>
<keyword evidence="1" id="KW-0812">Transmembrane</keyword>
<dbReference type="Proteomes" id="UP001055167">
    <property type="component" value="Unassembled WGS sequence"/>
</dbReference>
<evidence type="ECO:0000256" key="1">
    <source>
        <dbReference type="SAM" id="Phobius"/>
    </source>
</evidence>
<proteinExistence type="predicted"/>
<accession>A0ABQ4R4Y0</accession>
<evidence type="ECO:0000313" key="2">
    <source>
        <dbReference type="EMBL" id="GJD52000.1"/>
    </source>
</evidence>
<keyword evidence="1" id="KW-0472">Membrane</keyword>
<feature type="transmembrane region" description="Helical" evidence="1">
    <location>
        <begin position="142"/>
        <end position="167"/>
    </location>
</feature>
<sequence>MTLYEAAFAALARIGGAGARRPVAQVTLFGGLASSVLWPVGEAPADAVLAARLYALAAAAASVLNAALSAHMIPILIGLGVAPALAVWIGSVRGVGQTGARLGEVLFGRRMSPLALGLLAALVLPVAFALGFLAGVSTPAGLAFAFLYGAGNGLLTIVRGTVPLVLFEPAAYGTLVGRLLAPSFLLSAAAPLAYAVVIARLGDAAALALSLGLAALVVVASALLWLRFGRGAPGLAALEAP</sequence>
<keyword evidence="1" id="KW-1133">Transmembrane helix</keyword>
<reference evidence="2" key="1">
    <citation type="journal article" date="2021" name="Front. Microbiol.">
        <title>Comprehensive Comparative Genomics and Phenotyping of Methylobacterium Species.</title>
        <authorList>
            <person name="Alessa O."/>
            <person name="Ogura Y."/>
            <person name="Fujitani Y."/>
            <person name="Takami H."/>
            <person name="Hayashi T."/>
            <person name="Sahin N."/>
            <person name="Tani A."/>
        </authorList>
    </citation>
    <scope>NUCLEOTIDE SEQUENCE</scope>
    <source>
        <strain evidence="2">KCTC 52305</strain>
    </source>
</reference>
<reference evidence="2" key="2">
    <citation type="submission" date="2021-08" db="EMBL/GenBank/DDBJ databases">
        <authorList>
            <person name="Tani A."/>
            <person name="Ola A."/>
            <person name="Ogura Y."/>
            <person name="Katsura K."/>
            <person name="Hayashi T."/>
        </authorList>
    </citation>
    <scope>NUCLEOTIDE SEQUENCE</scope>
    <source>
        <strain evidence="2">KCTC 52305</strain>
    </source>
</reference>
<dbReference type="InterPro" id="IPR036259">
    <property type="entry name" value="MFS_trans_sf"/>
</dbReference>
<keyword evidence="3" id="KW-1185">Reference proteome</keyword>
<protein>
    <recommendedName>
        <fullName evidence="4">ABC transporter permease</fullName>
    </recommendedName>
</protein>
<evidence type="ECO:0008006" key="4">
    <source>
        <dbReference type="Google" id="ProtNLM"/>
    </source>
</evidence>
<feature type="transmembrane region" description="Helical" evidence="1">
    <location>
        <begin position="72"/>
        <end position="92"/>
    </location>
</feature>
<comment type="caution">
    <text evidence="2">The sequence shown here is derived from an EMBL/GenBank/DDBJ whole genome shotgun (WGS) entry which is preliminary data.</text>
</comment>
<organism evidence="2 3">
    <name type="scientific">Methylobacterium crusticola</name>
    <dbReference type="NCBI Taxonomy" id="1697972"/>
    <lineage>
        <taxon>Bacteria</taxon>
        <taxon>Pseudomonadati</taxon>
        <taxon>Pseudomonadota</taxon>
        <taxon>Alphaproteobacteria</taxon>
        <taxon>Hyphomicrobiales</taxon>
        <taxon>Methylobacteriaceae</taxon>
        <taxon>Methylobacterium</taxon>
    </lineage>
</organism>
<feature type="transmembrane region" description="Helical" evidence="1">
    <location>
        <begin position="205"/>
        <end position="226"/>
    </location>
</feature>